<keyword evidence="6 7" id="KW-0472">Membrane</keyword>
<accession>A0A0P0YQJ0</accession>
<dbReference type="Pfam" id="PF13440">
    <property type="entry name" value="Polysacc_synt_3"/>
    <property type="match status" value="1"/>
</dbReference>
<feature type="transmembrane region" description="Helical" evidence="7">
    <location>
        <begin position="124"/>
        <end position="142"/>
    </location>
</feature>
<dbReference type="AlphaFoldDB" id="A0A0P0YQJ0"/>
<feature type="transmembrane region" description="Helical" evidence="7">
    <location>
        <begin position="85"/>
        <end position="112"/>
    </location>
</feature>
<evidence type="ECO:0000256" key="7">
    <source>
        <dbReference type="SAM" id="Phobius"/>
    </source>
</evidence>
<comment type="subcellular location">
    <subcellularLocation>
        <location evidence="1">Cell membrane</location>
        <topology evidence="1">Multi-pass membrane protein</topology>
    </subcellularLocation>
</comment>
<evidence type="ECO:0000256" key="2">
    <source>
        <dbReference type="ARBA" id="ARBA00007430"/>
    </source>
</evidence>
<evidence type="ECO:0000313" key="8">
    <source>
        <dbReference type="EMBL" id="BAT23490.1"/>
    </source>
</evidence>
<feature type="transmembrane region" description="Helical" evidence="7">
    <location>
        <begin position="424"/>
        <end position="443"/>
    </location>
</feature>
<dbReference type="GO" id="GO:0005886">
    <property type="term" value="C:plasma membrane"/>
    <property type="evidence" value="ECO:0007669"/>
    <property type="project" value="UniProtKB-SubCell"/>
</dbReference>
<evidence type="ECO:0000256" key="4">
    <source>
        <dbReference type="ARBA" id="ARBA00022692"/>
    </source>
</evidence>
<evidence type="ECO:0000256" key="5">
    <source>
        <dbReference type="ARBA" id="ARBA00022989"/>
    </source>
</evidence>
<name>A0A0P0YQJ0_9ENTR</name>
<keyword evidence="5 7" id="KW-1133">Transmembrane helix</keyword>
<reference evidence="8" key="1">
    <citation type="submission" date="2014-04" db="EMBL/GenBank/DDBJ databases">
        <authorList>
            <person name="Harrison E."/>
        </authorList>
    </citation>
    <scope>NUCLEOTIDE SEQUENCE</scope>
    <source>
        <strain evidence="8">5884</strain>
    </source>
</reference>
<sequence length="451" mass="50847">MISIIFLARILKPEDYGQIAAAQIIAALLVLIFSLGLSEAVIQKKNLSINHQLTVLWGSCASAVIVLCICLSISFYLYFIGGSKIVGLVLVFEGVGAALQLLVILPTGLLLKNLDVSVLTKRNLISRIVFFVIAIPMALYGYGLWSIVFANLFQYFTAFILIFYQSRKIIPRGYYFSFKDFFELCRFGLFVMLENLLWTVLTRVFSLLILNFHGTTQLGIYNISTRLTDAVLNILNTVIGRMALPVFSSVQDDRQKLSSFFFNATKLFNIVSMPAFVGLAFTCQYWVPIVLGTQWIEAVPIIQIIAIMNAIMFSRIFVSQLMKAVGESRRFLFLSFTSAFVAILAALVTAKLSLYETMLAWSSMRVLITIPLGIYLVYKIIHIKAFEQLRPIFLPFVVTVIMIFTMVIFRFFSEKSLLSNVVSITLEIGVGLITYSFIIVILIKTKKIILR</sequence>
<feature type="transmembrane region" description="Helical" evidence="7">
    <location>
        <begin position="20"/>
        <end position="42"/>
    </location>
</feature>
<dbReference type="PANTHER" id="PTHR30250">
    <property type="entry name" value="PST FAMILY PREDICTED COLANIC ACID TRANSPORTER"/>
    <property type="match status" value="1"/>
</dbReference>
<evidence type="ECO:0000256" key="1">
    <source>
        <dbReference type="ARBA" id="ARBA00004651"/>
    </source>
</evidence>
<feature type="transmembrane region" description="Helical" evidence="7">
    <location>
        <begin position="358"/>
        <end position="381"/>
    </location>
</feature>
<protein>
    <submittedName>
        <fullName evidence="8">O-antigen and lipid-linked capsular repeat unit polymerase</fullName>
    </submittedName>
</protein>
<feature type="transmembrane region" description="Helical" evidence="7">
    <location>
        <begin position="267"/>
        <end position="287"/>
    </location>
</feature>
<comment type="similarity">
    <text evidence="2">Belongs to the polysaccharide synthase family.</text>
</comment>
<dbReference type="PANTHER" id="PTHR30250:SF10">
    <property type="entry name" value="LIPOPOLYSACCHARIDE BIOSYNTHESIS PROTEIN WZXC"/>
    <property type="match status" value="1"/>
</dbReference>
<proteinExistence type="inferred from homology"/>
<feature type="transmembrane region" description="Helical" evidence="7">
    <location>
        <begin position="330"/>
        <end position="352"/>
    </location>
</feature>
<feature type="transmembrane region" description="Helical" evidence="7">
    <location>
        <begin position="299"/>
        <end position="318"/>
    </location>
</feature>
<feature type="transmembrane region" description="Helical" evidence="7">
    <location>
        <begin position="54"/>
        <end position="79"/>
    </location>
</feature>
<dbReference type="InterPro" id="IPR050833">
    <property type="entry name" value="Poly_Biosynth_Transport"/>
</dbReference>
<organism evidence="8">
    <name type="scientific">Klebsiella sp. 5884</name>
    <dbReference type="NCBI Taxonomy" id="1497804"/>
    <lineage>
        <taxon>Bacteria</taxon>
        <taxon>Pseudomonadati</taxon>
        <taxon>Pseudomonadota</taxon>
        <taxon>Gammaproteobacteria</taxon>
        <taxon>Enterobacterales</taxon>
        <taxon>Enterobacteriaceae</taxon>
        <taxon>Klebsiella/Raoultella group</taxon>
        <taxon>Klebsiella</taxon>
    </lineage>
</organism>
<dbReference type="EMBL" id="AB924564">
    <property type="protein sequence ID" value="BAT23490.1"/>
    <property type="molecule type" value="Genomic_DNA"/>
</dbReference>
<feature type="transmembrane region" description="Helical" evidence="7">
    <location>
        <begin position="393"/>
        <end position="412"/>
    </location>
</feature>
<evidence type="ECO:0000256" key="3">
    <source>
        <dbReference type="ARBA" id="ARBA00022475"/>
    </source>
</evidence>
<keyword evidence="4 7" id="KW-0812">Transmembrane</keyword>
<gene>
    <name evidence="8" type="primary">wzy</name>
</gene>
<evidence type="ECO:0000256" key="6">
    <source>
        <dbReference type="ARBA" id="ARBA00023136"/>
    </source>
</evidence>
<reference evidence="8" key="2">
    <citation type="journal article" date="2015" name="Sci. Rep.">
        <title>Genetic analysis of capsular polysaccharide synthesis gene clusters in 79 capsular types of Klebsiella spp.</title>
        <authorList>
            <person name="Pan Y.J."/>
            <person name="Lin T.L."/>
            <person name="Chen C.T."/>
            <person name="Chen Y.Y."/>
            <person name="Hsieh P.F."/>
            <person name="Hsu C.R."/>
            <person name="Wu M.C."/>
            <person name="Wang J.T."/>
        </authorList>
    </citation>
    <scope>NUCLEOTIDE SEQUENCE</scope>
    <source>
        <strain evidence="8">5884</strain>
    </source>
</reference>
<keyword evidence="3" id="KW-1003">Cell membrane</keyword>
<feature type="transmembrane region" description="Helical" evidence="7">
    <location>
        <begin position="148"/>
        <end position="166"/>
    </location>
</feature>